<proteinExistence type="predicted"/>
<evidence type="ECO:0000256" key="5">
    <source>
        <dbReference type="ARBA" id="ARBA00023242"/>
    </source>
</evidence>
<dbReference type="SUPFAM" id="SSF57701">
    <property type="entry name" value="Zn2/Cys6 DNA-binding domain"/>
    <property type="match status" value="1"/>
</dbReference>
<dbReference type="Pfam" id="PF11951">
    <property type="entry name" value="Fungal_trans_2"/>
    <property type="match status" value="2"/>
</dbReference>
<keyword evidence="4" id="KW-0804">Transcription</keyword>
<dbReference type="GO" id="GO:0005634">
    <property type="term" value="C:nucleus"/>
    <property type="evidence" value="ECO:0007669"/>
    <property type="project" value="UniProtKB-SubCell"/>
</dbReference>
<evidence type="ECO:0000256" key="7">
    <source>
        <dbReference type="SAM" id="Phobius"/>
    </source>
</evidence>
<dbReference type="Gene3D" id="4.10.240.10">
    <property type="entry name" value="Zn(2)-C6 fungal-type DNA-binding domain"/>
    <property type="match status" value="1"/>
</dbReference>
<dbReference type="AlphaFoldDB" id="A0A225AVI2"/>
<feature type="domain" description="Zn(2)-C6 fungal-type" evidence="8">
    <location>
        <begin position="10"/>
        <end position="38"/>
    </location>
</feature>
<dbReference type="InterPro" id="IPR001138">
    <property type="entry name" value="Zn2Cys6_DnaBD"/>
</dbReference>
<evidence type="ECO:0000256" key="1">
    <source>
        <dbReference type="ARBA" id="ARBA00004123"/>
    </source>
</evidence>
<evidence type="ECO:0000256" key="2">
    <source>
        <dbReference type="ARBA" id="ARBA00023015"/>
    </source>
</evidence>
<evidence type="ECO:0000259" key="8">
    <source>
        <dbReference type="PROSITE" id="PS50048"/>
    </source>
</evidence>
<dbReference type="PANTHER" id="PTHR37534">
    <property type="entry name" value="TRANSCRIPTIONAL ACTIVATOR PROTEIN UGA3"/>
    <property type="match status" value="1"/>
</dbReference>
<evidence type="ECO:0000256" key="4">
    <source>
        <dbReference type="ARBA" id="ARBA00023163"/>
    </source>
</evidence>
<keyword evidence="5" id="KW-0539">Nucleus</keyword>
<feature type="compositionally biased region" description="Basic and acidic residues" evidence="6">
    <location>
        <begin position="102"/>
        <end position="112"/>
    </location>
</feature>
<dbReference type="Pfam" id="PF00172">
    <property type="entry name" value="Zn_clus"/>
    <property type="match status" value="1"/>
</dbReference>
<dbReference type="GO" id="GO:0000981">
    <property type="term" value="F:DNA-binding transcription factor activity, RNA polymerase II-specific"/>
    <property type="evidence" value="ECO:0007669"/>
    <property type="project" value="InterPro"/>
</dbReference>
<gene>
    <name evidence="9" type="ORF">UA08_05212</name>
</gene>
<dbReference type="GeneID" id="31004968"/>
<comment type="subcellular location">
    <subcellularLocation>
        <location evidence="1">Nucleus</location>
    </subcellularLocation>
</comment>
<keyword evidence="7" id="KW-0812">Transmembrane</keyword>
<feature type="transmembrane region" description="Helical" evidence="7">
    <location>
        <begin position="388"/>
        <end position="409"/>
    </location>
</feature>
<dbReference type="SMART" id="SM00066">
    <property type="entry name" value="GAL4"/>
    <property type="match status" value="1"/>
</dbReference>
<feature type="transmembrane region" description="Helical" evidence="7">
    <location>
        <begin position="429"/>
        <end position="448"/>
    </location>
</feature>
<dbReference type="OrthoDB" id="5213892at2759"/>
<dbReference type="PANTHER" id="PTHR37534:SF26">
    <property type="entry name" value="TRANSCRIPTION FACTOR, PUTATIVE-RELATED"/>
    <property type="match status" value="1"/>
</dbReference>
<dbReference type="PROSITE" id="PS00463">
    <property type="entry name" value="ZN2_CY6_FUNGAL_1"/>
    <property type="match status" value="1"/>
</dbReference>
<keyword evidence="7" id="KW-1133">Transmembrane helix</keyword>
<protein>
    <recommendedName>
        <fullName evidence="8">Zn(2)-C6 fungal-type domain-containing protein</fullName>
    </recommendedName>
</protein>
<keyword evidence="2" id="KW-0805">Transcription regulation</keyword>
<keyword evidence="10" id="KW-1185">Reference proteome</keyword>
<accession>A0A225AVI2</accession>
<evidence type="ECO:0000313" key="10">
    <source>
        <dbReference type="Proteomes" id="UP000214365"/>
    </source>
</evidence>
<name>A0A225AVI2_TALAT</name>
<evidence type="ECO:0000313" key="9">
    <source>
        <dbReference type="EMBL" id="OKL59609.1"/>
    </source>
</evidence>
<comment type="caution">
    <text evidence="9">The sequence shown here is derived from an EMBL/GenBank/DDBJ whole genome shotgun (WGS) entry which is preliminary data.</text>
</comment>
<dbReference type="GO" id="GO:0000976">
    <property type="term" value="F:transcription cis-regulatory region binding"/>
    <property type="evidence" value="ECO:0007669"/>
    <property type="project" value="TreeGrafter"/>
</dbReference>
<organism evidence="9 10">
    <name type="scientific">Talaromyces atroroseus</name>
    <dbReference type="NCBI Taxonomy" id="1441469"/>
    <lineage>
        <taxon>Eukaryota</taxon>
        <taxon>Fungi</taxon>
        <taxon>Dikarya</taxon>
        <taxon>Ascomycota</taxon>
        <taxon>Pezizomycotina</taxon>
        <taxon>Eurotiomycetes</taxon>
        <taxon>Eurotiomycetidae</taxon>
        <taxon>Eurotiales</taxon>
        <taxon>Trichocomaceae</taxon>
        <taxon>Talaromyces</taxon>
        <taxon>Talaromyces sect. Trachyspermi</taxon>
    </lineage>
</organism>
<evidence type="ECO:0000256" key="3">
    <source>
        <dbReference type="ARBA" id="ARBA00023125"/>
    </source>
</evidence>
<keyword evidence="7" id="KW-0472">Membrane</keyword>
<sequence length="509" mass="57521">MSALLRNTQGCWTCRVRRKKCDGARPSCSTCQSLSITCYGYGLKPDWIDRGEKEKAMIDSFKQVVKRTSRKKAVAKPSQASAQLSTIAPKGSTGSSSSPRSHGYEPDHGSSMDERMKTLQGGLLFEQPRKDHHDNLVLFPISAQESASLMHYLDNVFPLQYPMYRASVLEGGRGWLLAPMFRIKPLYHATLAISSYHRRKIFFTGQGSEWKIHLRAATNMQERYFRDNLVDYGLSKGAGAILRGNRNFSVDDGPTVMEEIVIYKFFTGVIIWLDIVSSITAGEAPHLLPYHFRDISSTSPWVRLEEIMGCQNQVMLQIGRIAALYEHKTQSLQKGYLVNTSIEETVRDISREIESCLTQTALRGLGFSIGTNTSPVPKSLITSNSTTLVTHMFALMACIYLHLVIYGFQNLELLEPTTYKAMETLRTRFPAHLLPAIVCPLYVIGSVATQEEDRLFFRQVFASPPLLDPLFEHRTKVLTALEEAWRKREARNDFTWGDSLEMVDDLLLL</sequence>
<dbReference type="EMBL" id="LFMY01000007">
    <property type="protein sequence ID" value="OKL59609.1"/>
    <property type="molecule type" value="Genomic_DNA"/>
</dbReference>
<feature type="compositionally biased region" description="Low complexity" evidence="6">
    <location>
        <begin position="91"/>
        <end position="101"/>
    </location>
</feature>
<evidence type="ECO:0000256" key="6">
    <source>
        <dbReference type="SAM" id="MobiDB-lite"/>
    </source>
</evidence>
<dbReference type="InterPro" id="IPR021858">
    <property type="entry name" value="Fun_TF"/>
</dbReference>
<dbReference type="CDD" id="cd00067">
    <property type="entry name" value="GAL4"/>
    <property type="match status" value="1"/>
</dbReference>
<dbReference type="RefSeq" id="XP_020119730.1">
    <property type="nucleotide sequence ID" value="XM_020267509.1"/>
</dbReference>
<feature type="region of interest" description="Disordered" evidence="6">
    <location>
        <begin position="69"/>
        <end position="112"/>
    </location>
</feature>
<dbReference type="PROSITE" id="PS50048">
    <property type="entry name" value="ZN2_CY6_FUNGAL_2"/>
    <property type="match status" value="1"/>
</dbReference>
<keyword evidence="3" id="KW-0238">DNA-binding</keyword>
<dbReference type="GO" id="GO:0045944">
    <property type="term" value="P:positive regulation of transcription by RNA polymerase II"/>
    <property type="evidence" value="ECO:0007669"/>
    <property type="project" value="TreeGrafter"/>
</dbReference>
<dbReference type="GO" id="GO:0008270">
    <property type="term" value="F:zinc ion binding"/>
    <property type="evidence" value="ECO:0007669"/>
    <property type="project" value="InterPro"/>
</dbReference>
<reference evidence="9 10" key="1">
    <citation type="submission" date="2015-06" db="EMBL/GenBank/DDBJ databases">
        <title>Talaromyces atroroseus IBT 11181 draft genome.</title>
        <authorList>
            <person name="Rasmussen K.B."/>
            <person name="Rasmussen S."/>
            <person name="Petersen B."/>
            <person name="Sicheritz-Ponten T."/>
            <person name="Mortensen U.H."/>
            <person name="Thrane U."/>
        </authorList>
    </citation>
    <scope>NUCLEOTIDE SEQUENCE [LARGE SCALE GENOMIC DNA]</scope>
    <source>
        <strain evidence="9 10">IBT 11181</strain>
    </source>
</reference>
<dbReference type="Proteomes" id="UP000214365">
    <property type="component" value="Unassembled WGS sequence"/>
</dbReference>
<dbReference type="InterPro" id="IPR036864">
    <property type="entry name" value="Zn2-C6_fun-type_DNA-bd_sf"/>
</dbReference>